<evidence type="ECO:0000256" key="1">
    <source>
        <dbReference type="ARBA" id="ARBA00004255"/>
    </source>
</evidence>
<keyword evidence="6" id="KW-1185">Reference proteome</keyword>
<dbReference type="RefSeq" id="WP_271278549.1">
    <property type="nucleotide sequence ID" value="NZ_BAABFD010000021.1"/>
</dbReference>
<dbReference type="InterPro" id="IPR008628">
    <property type="entry name" value="GPP34-like"/>
</dbReference>
<keyword evidence="4" id="KW-0472">Membrane</keyword>
<dbReference type="InterPro" id="IPR038261">
    <property type="entry name" value="GPP34-like_sf"/>
</dbReference>
<organism evidence="5 6">
    <name type="scientific">Nonomuraea ferruginea</name>
    <dbReference type="NCBI Taxonomy" id="46174"/>
    <lineage>
        <taxon>Bacteria</taxon>
        <taxon>Bacillati</taxon>
        <taxon>Actinomycetota</taxon>
        <taxon>Actinomycetes</taxon>
        <taxon>Streptosporangiales</taxon>
        <taxon>Streptosporangiaceae</taxon>
        <taxon>Nonomuraea</taxon>
    </lineage>
</organism>
<proteinExistence type="predicted"/>
<keyword evidence="2" id="KW-0333">Golgi apparatus</keyword>
<dbReference type="Pfam" id="PF05719">
    <property type="entry name" value="GPP34"/>
    <property type="match status" value="1"/>
</dbReference>
<comment type="subcellular location">
    <subcellularLocation>
        <location evidence="1">Golgi apparatus membrane</location>
        <topology evidence="1">Peripheral membrane protein</topology>
        <orientation evidence="1">Cytoplasmic side</orientation>
    </subcellularLocation>
</comment>
<dbReference type="Gene3D" id="1.10.3630.10">
    <property type="entry name" value="yeast vps74-n-term truncation variant domain like"/>
    <property type="match status" value="1"/>
</dbReference>
<evidence type="ECO:0000256" key="3">
    <source>
        <dbReference type="ARBA" id="ARBA00023121"/>
    </source>
</evidence>
<sequence length="221" mass="24451">MPARDAPDRIHEAAHRRRALLLALRPDGVVSVNQEMLDYTLSAAVLAELVVMDRLALENGHLHVRDPEPTGDPELDETLHQLTAHSGPPPAFTDWWVSMYTPERRTRLLAALVHQGLITAETRRYLRIFKEEVYPETSPAPRAALHDRLRAVLTGAEPDARVSALVSLAHAGKLLPRNLPRPERRRAQEMAAQNPLGTLVARSFDQAAKESIGRITGGTAT</sequence>
<evidence type="ECO:0000313" key="6">
    <source>
        <dbReference type="Proteomes" id="UP001212498"/>
    </source>
</evidence>
<evidence type="ECO:0000313" key="5">
    <source>
        <dbReference type="EMBL" id="MDA0644638.1"/>
    </source>
</evidence>
<protein>
    <submittedName>
        <fullName evidence="5">GPP34 family phosphoprotein</fullName>
    </submittedName>
</protein>
<comment type="caution">
    <text evidence="5">The sequence shown here is derived from an EMBL/GenBank/DDBJ whole genome shotgun (WGS) entry which is preliminary data.</text>
</comment>
<keyword evidence="3" id="KW-0446">Lipid-binding</keyword>
<name>A0ABT4T554_9ACTN</name>
<reference evidence="5 6" key="1">
    <citation type="submission" date="2022-11" db="EMBL/GenBank/DDBJ databases">
        <title>Nonomuraea corallina sp. nov., a new species of the genus Nonomuraea isolated from sea side sediment in Thai sea.</title>
        <authorList>
            <person name="Ngamcharungchit C."/>
            <person name="Matsumoto A."/>
            <person name="Suriyachadkun C."/>
            <person name="Panbangred W."/>
            <person name="Inahashi Y."/>
            <person name="Intra B."/>
        </authorList>
    </citation>
    <scope>NUCLEOTIDE SEQUENCE [LARGE SCALE GENOMIC DNA]</scope>
    <source>
        <strain evidence="5 6">DSM 43553</strain>
    </source>
</reference>
<gene>
    <name evidence="5" type="ORF">OUY24_28760</name>
</gene>
<dbReference type="Proteomes" id="UP001212498">
    <property type="component" value="Unassembled WGS sequence"/>
</dbReference>
<evidence type="ECO:0000256" key="2">
    <source>
        <dbReference type="ARBA" id="ARBA00023034"/>
    </source>
</evidence>
<dbReference type="EMBL" id="JAPNUD010000104">
    <property type="protein sequence ID" value="MDA0644638.1"/>
    <property type="molecule type" value="Genomic_DNA"/>
</dbReference>
<evidence type="ECO:0000256" key="4">
    <source>
        <dbReference type="ARBA" id="ARBA00023136"/>
    </source>
</evidence>
<accession>A0ABT4T554</accession>